<feature type="domain" description="Mutator-like transposase" evidence="2">
    <location>
        <begin position="1"/>
        <end position="87"/>
    </location>
</feature>
<dbReference type="AlphaFoldDB" id="A0AAU9VEH8"/>
<gene>
    <name evidence="3" type="ORF">EEDITHA_LOCUS23185</name>
</gene>
<dbReference type="EMBL" id="CAKOGL010000109">
    <property type="protein sequence ID" value="CAH2109336.1"/>
    <property type="molecule type" value="Genomic_DNA"/>
</dbReference>
<name>A0AAU9VEH8_EUPED</name>
<evidence type="ECO:0000313" key="4">
    <source>
        <dbReference type="Proteomes" id="UP001153954"/>
    </source>
</evidence>
<comment type="caution">
    <text evidence="3">The sequence shown here is derived from an EMBL/GenBank/DDBJ whole genome shotgun (WGS) entry which is preliminary data.</text>
</comment>
<feature type="region of interest" description="Disordered" evidence="1">
    <location>
        <begin position="303"/>
        <end position="340"/>
    </location>
</feature>
<organism evidence="3 4">
    <name type="scientific">Euphydryas editha</name>
    <name type="common">Edith's checkerspot</name>
    <dbReference type="NCBI Taxonomy" id="104508"/>
    <lineage>
        <taxon>Eukaryota</taxon>
        <taxon>Metazoa</taxon>
        <taxon>Ecdysozoa</taxon>
        <taxon>Arthropoda</taxon>
        <taxon>Hexapoda</taxon>
        <taxon>Insecta</taxon>
        <taxon>Pterygota</taxon>
        <taxon>Neoptera</taxon>
        <taxon>Endopterygota</taxon>
        <taxon>Lepidoptera</taxon>
        <taxon>Glossata</taxon>
        <taxon>Ditrysia</taxon>
        <taxon>Papilionoidea</taxon>
        <taxon>Nymphalidae</taxon>
        <taxon>Nymphalinae</taxon>
        <taxon>Euphydryas</taxon>
    </lineage>
</organism>
<proteinExistence type="predicted"/>
<feature type="compositionally biased region" description="Basic and acidic residues" evidence="1">
    <location>
        <begin position="303"/>
        <end position="319"/>
    </location>
</feature>
<protein>
    <recommendedName>
        <fullName evidence="2">Mutator-like transposase domain-containing protein</fullName>
    </recommendedName>
</protein>
<evidence type="ECO:0000259" key="2">
    <source>
        <dbReference type="Pfam" id="PF20700"/>
    </source>
</evidence>
<accession>A0AAU9VEH8</accession>
<keyword evidence="4" id="KW-1185">Reference proteome</keyword>
<feature type="region of interest" description="Disordered" evidence="1">
    <location>
        <begin position="83"/>
        <end position="110"/>
    </location>
</feature>
<evidence type="ECO:0000313" key="3">
    <source>
        <dbReference type="EMBL" id="CAH2109336.1"/>
    </source>
</evidence>
<reference evidence="3" key="1">
    <citation type="submission" date="2022-03" db="EMBL/GenBank/DDBJ databases">
        <authorList>
            <person name="Tunstrom K."/>
        </authorList>
    </citation>
    <scope>NUCLEOTIDE SEQUENCE</scope>
</reference>
<dbReference type="InterPro" id="IPR049012">
    <property type="entry name" value="Mutator_transp_dom"/>
</dbReference>
<dbReference type="Proteomes" id="UP001153954">
    <property type="component" value="Unassembled WGS sequence"/>
</dbReference>
<sequence length="340" mass="38579">MEIDGMLEIFKRSEEIHNAKYGFYIGDGDTKTFKMLLEAKPYGDELTIKKKECVLHVKKRVYKRGNEARKRLVQLKKAKKQIADKQVETEPKRKRARSSIAKGGKNAIQKPAAEPKKVQLTLKLLTTLSEYYGLAVRRNSDSVENMRNAIWATFYHKSSTDENPQHQYCPSGGDSWCEWRKAEANGFQETYSHPPALDDDVQEVLKPIYEDLTTDDLLERCTGANTQNNNESFNHCVWQLAPKHIFCGKQTVEIATYCAACTFNEGFDPLLKIMETMGCTIGPIAADFAAKYKAERIKTADRRSSLDSKEARTARRNEISAENEQFEEAEGILYGPGIAD</sequence>
<evidence type="ECO:0000256" key="1">
    <source>
        <dbReference type="SAM" id="MobiDB-lite"/>
    </source>
</evidence>
<dbReference type="Pfam" id="PF20700">
    <property type="entry name" value="Mutator"/>
    <property type="match status" value="1"/>
</dbReference>